<comment type="caution">
    <text evidence="1">The sequence shown here is derived from an EMBL/GenBank/DDBJ whole genome shotgun (WGS) entry which is preliminary data.</text>
</comment>
<dbReference type="EMBL" id="CM031840">
    <property type="protein sequence ID" value="KAG6672142.1"/>
    <property type="molecule type" value="Genomic_DNA"/>
</dbReference>
<organism evidence="1 2">
    <name type="scientific">Carya illinoinensis</name>
    <name type="common">Pecan</name>
    <dbReference type="NCBI Taxonomy" id="32201"/>
    <lineage>
        <taxon>Eukaryota</taxon>
        <taxon>Viridiplantae</taxon>
        <taxon>Streptophyta</taxon>
        <taxon>Embryophyta</taxon>
        <taxon>Tracheophyta</taxon>
        <taxon>Spermatophyta</taxon>
        <taxon>Magnoliopsida</taxon>
        <taxon>eudicotyledons</taxon>
        <taxon>Gunneridae</taxon>
        <taxon>Pentapetalae</taxon>
        <taxon>rosids</taxon>
        <taxon>fabids</taxon>
        <taxon>Fagales</taxon>
        <taxon>Juglandaceae</taxon>
        <taxon>Carya</taxon>
    </lineage>
</organism>
<proteinExistence type="predicted"/>
<accession>A0A921ZZX0</accession>
<dbReference type="PANTHER" id="PTHR33710:SF77">
    <property type="entry name" value="DNASE I-LIKE SUPERFAMILY PROTEIN"/>
    <property type="match status" value="1"/>
</dbReference>
<reference evidence="1" key="1">
    <citation type="submission" date="2021-01" db="EMBL/GenBank/DDBJ databases">
        <authorList>
            <person name="Lovell J.T."/>
            <person name="Bentley N."/>
            <person name="Bhattarai G."/>
            <person name="Jenkins J.W."/>
            <person name="Sreedasyam A."/>
            <person name="Alarcon Y."/>
            <person name="Bock C."/>
            <person name="Boston L."/>
            <person name="Carlson J."/>
            <person name="Cervantes K."/>
            <person name="Clermont K."/>
            <person name="Krom N."/>
            <person name="Kubenka K."/>
            <person name="Mamidi S."/>
            <person name="Mattison C."/>
            <person name="Monteros M."/>
            <person name="Pisani C."/>
            <person name="Plott C."/>
            <person name="Rajasekar S."/>
            <person name="Rhein H.S."/>
            <person name="Rohla C."/>
            <person name="Song M."/>
            <person name="Hilaire R.S."/>
            <person name="Shu S."/>
            <person name="Wells L."/>
            <person name="Wang X."/>
            <person name="Webber J."/>
            <person name="Heerema R.J."/>
            <person name="Klein P."/>
            <person name="Conner P."/>
            <person name="Grauke L."/>
            <person name="Grimwood J."/>
            <person name="Schmutz J."/>
            <person name="Randall J.J."/>
        </authorList>
    </citation>
    <scope>NUCLEOTIDE SEQUENCE</scope>
    <source>
        <tissue evidence="1">Leaf</tissue>
    </source>
</reference>
<dbReference type="PANTHER" id="PTHR33710">
    <property type="entry name" value="BNAC02G09200D PROTEIN"/>
    <property type="match status" value="1"/>
</dbReference>
<sequence length="153" mass="18055">MCMGDFNKIISLEEKFGKAFRPYKQMKVFREVLEECELSDLGYKGYKYTWCNNMEGIEFTKDRLGKVLGNSDWHSLYDLIDIYILPVQSLDHYHLLISCPNQERDFMCTRKIFRYEASWARREECKDVMKKAWGWAVMPQGGTRRAGDLGMHG</sequence>
<gene>
    <name evidence="1" type="ORF">I3842_16G043300</name>
</gene>
<name>A0A921ZZX0_CARIL</name>
<dbReference type="AlphaFoldDB" id="A0A921ZZX0"/>
<dbReference type="Proteomes" id="UP000811246">
    <property type="component" value="Chromosome 16"/>
</dbReference>
<protein>
    <submittedName>
        <fullName evidence="1">Uncharacterized protein</fullName>
    </submittedName>
</protein>
<evidence type="ECO:0000313" key="1">
    <source>
        <dbReference type="EMBL" id="KAG6672142.1"/>
    </source>
</evidence>
<evidence type="ECO:0000313" key="2">
    <source>
        <dbReference type="Proteomes" id="UP000811246"/>
    </source>
</evidence>